<evidence type="ECO:0000313" key="2">
    <source>
        <dbReference type="Proteomes" id="UP001501771"/>
    </source>
</evidence>
<proteinExistence type="predicted"/>
<dbReference type="Proteomes" id="UP001501771">
    <property type="component" value="Unassembled WGS sequence"/>
</dbReference>
<accession>A0ABN2Z4T9</accession>
<organism evidence="1 2">
    <name type="scientific">Nocardioides koreensis</name>
    <dbReference type="NCBI Taxonomy" id="433651"/>
    <lineage>
        <taxon>Bacteria</taxon>
        <taxon>Bacillati</taxon>
        <taxon>Actinomycetota</taxon>
        <taxon>Actinomycetes</taxon>
        <taxon>Propionibacteriales</taxon>
        <taxon>Nocardioidaceae</taxon>
        <taxon>Nocardioides</taxon>
    </lineage>
</organism>
<gene>
    <name evidence="1" type="ORF">GCM10009844_03210</name>
</gene>
<evidence type="ECO:0000313" key="1">
    <source>
        <dbReference type="EMBL" id="GAA2136749.1"/>
    </source>
</evidence>
<dbReference type="RefSeq" id="WP_344146556.1">
    <property type="nucleotide sequence ID" value="NZ_BAAAQR010000001.1"/>
</dbReference>
<protein>
    <submittedName>
        <fullName evidence="1">Uncharacterized protein</fullName>
    </submittedName>
</protein>
<comment type="caution">
    <text evidence="1">The sequence shown here is derived from an EMBL/GenBank/DDBJ whole genome shotgun (WGS) entry which is preliminary data.</text>
</comment>
<reference evidence="1 2" key="1">
    <citation type="journal article" date="2019" name="Int. J. Syst. Evol. Microbiol.">
        <title>The Global Catalogue of Microorganisms (GCM) 10K type strain sequencing project: providing services to taxonomists for standard genome sequencing and annotation.</title>
        <authorList>
            <consortium name="The Broad Institute Genomics Platform"/>
            <consortium name="The Broad Institute Genome Sequencing Center for Infectious Disease"/>
            <person name="Wu L."/>
            <person name="Ma J."/>
        </authorList>
    </citation>
    <scope>NUCLEOTIDE SEQUENCE [LARGE SCALE GENOMIC DNA]</scope>
    <source>
        <strain evidence="1 2">JCM 16022</strain>
    </source>
</reference>
<keyword evidence="2" id="KW-1185">Reference proteome</keyword>
<name>A0ABN2Z4T9_9ACTN</name>
<dbReference type="EMBL" id="BAAAQR010000001">
    <property type="protein sequence ID" value="GAA2136749.1"/>
    <property type="molecule type" value="Genomic_DNA"/>
</dbReference>
<sequence length="133" mass="15048">MEHGPDPGILELVAAIALVCVVVRRRAALRAIVVAAFRRVVPRPPEPAGRPIELIARDARRLRLRFRYPPPGLRFAKYEGLRRAYDAVLAEGCRAIGREHLLDVLRPGHERDAERERVETVLDEYGFHLQDAA</sequence>